<accession>A0A371J9Z7</accession>
<feature type="signal peptide" evidence="2">
    <location>
        <begin position="1"/>
        <end position="27"/>
    </location>
</feature>
<feature type="compositionally biased region" description="Basic and acidic residues" evidence="1">
    <location>
        <begin position="69"/>
        <end position="97"/>
    </location>
</feature>
<gene>
    <name evidence="3" type="ORF">CHL78_002005</name>
</gene>
<sequence length="191" mass="21736">MKRGIITLSILCSGILMISPISNLSFAEDANNKEAINGQVIIQNTDEKNNQQSNIQDENKETNIVNTNKSEETKGKDEEANKEVVKQEEVKQEVPKQEIEKIEEKTEKVETSVEVVKQLNKEQAKELLESRNQGLQFEYQGDENNFSTLKEKGLSGYVFLPNVDGDMGYFVDKNTSNVYYFHPSGYMDLMI</sequence>
<keyword evidence="4" id="KW-1185">Reference proteome</keyword>
<feature type="chain" id="PRO_5016802487" description="OCRE domain-containing protein" evidence="2">
    <location>
        <begin position="28"/>
        <end position="191"/>
    </location>
</feature>
<feature type="compositionally biased region" description="Polar residues" evidence="1">
    <location>
        <begin position="45"/>
        <end position="68"/>
    </location>
</feature>
<evidence type="ECO:0008006" key="5">
    <source>
        <dbReference type="Google" id="ProtNLM"/>
    </source>
</evidence>
<reference evidence="3 4" key="1">
    <citation type="journal article" date="2017" name="Genome Announc.">
        <title>Draft Genome Sequence of Romboutsia weinsteinii sp. nov. Strain CCRI-19649(T) Isolated from Surface Water.</title>
        <authorList>
            <person name="Maheux A.F."/>
            <person name="Boudreau D.K."/>
            <person name="Berube E."/>
            <person name="Boissinot M."/>
            <person name="Cantin P."/>
            <person name="Raymond F."/>
            <person name="Corbeil J."/>
            <person name="Omar R.F."/>
            <person name="Bergeron M.G."/>
        </authorList>
    </citation>
    <scope>NUCLEOTIDE SEQUENCE [LARGE SCALE GENOMIC DNA]</scope>
    <source>
        <strain evidence="3 4">CCRI-19649</strain>
    </source>
</reference>
<dbReference type="OrthoDB" id="1753214at2"/>
<feature type="region of interest" description="Disordered" evidence="1">
    <location>
        <begin position="45"/>
        <end position="97"/>
    </location>
</feature>
<dbReference type="RefSeq" id="WP_094367610.1">
    <property type="nucleotide sequence ID" value="NZ_NOJY02000002.1"/>
</dbReference>
<protein>
    <recommendedName>
        <fullName evidence="5">OCRE domain-containing protein</fullName>
    </recommendedName>
</protein>
<dbReference type="EMBL" id="NOJY02000002">
    <property type="protein sequence ID" value="RDY29497.1"/>
    <property type="molecule type" value="Genomic_DNA"/>
</dbReference>
<evidence type="ECO:0000256" key="1">
    <source>
        <dbReference type="SAM" id="MobiDB-lite"/>
    </source>
</evidence>
<proteinExistence type="predicted"/>
<evidence type="ECO:0000256" key="2">
    <source>
        <dbReference type="SAM" id="SignalP"/>
    </source>
</evidence>
<dbReference type="AlphaFoldDB" id="A0A371J9Z7"/>
<dbReference type="Proteomes" id="UP000215694">
    <property type="component" value="Unassembled WGS sequence"/>
</dbReference>
<keyword evidence="2" id="KW-0732">Signal</keyword>
<evidence type="ECO:0000313" key="4">
    <source>
        <dbReference type="Proteomes" id="UP000215694"/>
    </source>
</evidence>
<name>A0A371J9Z7_9FIRM</name>
<evidence type="ECO:0000313" key="3">
    <source>
        <dbReference type="EMBL" id="RDY29497.1"/>
    </source>
</evidence>
<comment type="caution">
    <text evidence="3">The sequence shown here is derived from an EMBL/GenBank/DDBJ whole genome shotgun (WGS) entry which is preliminary data.</text>
</comment>
<organism evidence="3 4">
    <name type="scientific">Romboutsia weinsteinii</name>
    <dbReference type="NCBI Taxonomy" id="2020949"/>
    <lineage>
        <taxon>Bacteria</taxon>
        <taxon>Bacillati</taxon>
        <taxon>Bacillota</taxon>
        <taxon>Clostridia</taxon>
        <taxon>Peptostreptococcales</taxon>
        <taxon>Peptostreptococcaceae</taxon>
        <taxon>Romboutsia</taxon>
    </lineage>
</organism>